<evidence type="ECO:0000256" key="10">
    <source>
        <dbReference type="ARBA" id="ARBA00023136"/>
    </source>
</evidence>
<keyword evidence="8 13" id="KW-1133">Transmembrane helix</keyword>
<feature type="transmembrane region" description="Helical" evidence="13">
    <location>
        <begin position="56"/>
        <end position="73"/>
    </location>
</feature>
<evidence type="ECO:0000256" key="2">
    <source>
        <dbReference type="ARBA" id="ARBA00006920"/>
    </source>
</evidence>
<keyword evidence="10 13" id="KW-0472">Membrane</keyword>
<dbReference type="InterPro" id="IPR010617">
    <property type="entry name" value="TMEM175-like"/>
</dbReference>
<keyword evidence="6" id="KW-0631">Potassium channel</keyword>
<dbReference type="EMBL" id="CAEZWZ010000047">
    <property type="protein sequence ID" value="CAB4669942.1"/>
    <property type="molecule type" value="Genomic_DNA"/>
</dbReference>
<dbReference type="AlphaFoldDB" id="A0A6J6BVL0"/>
<feature type="transmembrane region" description="Helical" evidence="13">
    <location>
        <begin position="20"/>
        <end position="36"/>
    </location>
</feature>
<evidence type="ECO:0000256" key="8">
    <source>
        <dbReference type="ARBA" id="ARBA00022989"/>
    </source>
</evidence>
<comment type="similarity">
    <text evidence="2">Belongs to the TMEM175 family.</text>
</comment>
<accession>A0A6J6BVL0</accession>
<organism evidence="14">
    <name type="scientific">freshwater metagenome</name>
    <dbReference type="NCBI Taxonomy" id="449393"/>
    <lineage>
        <taxon>unclassified sequences</taxon>
        <taxon>metagenomes</taxon>
        <taxon>ecological metagenomes</taxon>
    </lineage>
</organism>
<comment type="subcellular location">
    <subcellularLocation>
        <location evidence="1">Membrane</location>
        <topology evidence="1">Multi-pass membrane protein</topology>
    </subcellularLocation>
</comment>
<feature type="transmembrane region" description="Helical" evidence="13">
    <location>
        <begin position="85"/>
        <end position="109"/>
    </location>
</feature>
<evidence type="ECO:0000256" key="5">
    <source>
        <dbReference type="ARBA" id="ARBA00022692"/>
    </source>
</evidence>
<evidence type="ECO:0000313" key="16">
    <source>
        <dbReference type="EMBL" id="CAB4822707.1"/>
    </source>
</evidence>
<keyword evidence="7" id="KW-0630">Potassium</keyword>
<gene>
    <name evidence="14" type="ORF">UFOPK1438_00588</name>
    <name evidence="15" type="ORF">UFOPK2329_00434</name>
    <name evidence="16" type="ORF">UFOPK3166_00449</name>
</gene>
<dbReference type="Pfam" id="PF06736">
    <property type="entry name" value="TMEM175"/>
    <property type="match status" value="1"/>
</dbReference>
<dbReference type="GO" id="GO:0016020">
    <property type="term" value="C:membrane"/>
    <property type="evidence" value="ECO:0007669"/>
    <property type="project" value="UniProtKB-SubCell"/>
</dbReference>
<sequence length="222" mass="25451">MEKQFKHISHKFIDSLSDGVFSIALTLLGLSVVELVPEISKSEHFNEAILENWPTLFSYFLGFVVLFSTWYQYHVTSQYTEGTNAWIVWQHGLAMAWVALMPFGVALLAQNLDTPNRKWGVFYFGICLFGNYWTTMILAAFTKFQWPVTWTEDLPTPPEIFRRAAPFFMAVTSVLGLFLVALSLVFPWAALIGYGLYVSSNIAPVRTLNRFKPRLERMFAPK</sequence>
<keyword evidence="5 13" id="KW-0812">Transmembrane</keyword>
<keyword evidence="9" id="KW-0406">Ion transport</keyword>
<dbReference type="EMBL" id="CAFABD010000049">
    <property type="protein sequence ID" value="CAB4822707.1"/>
    <property type="molecule type" value="Genomic_DNA"/>
</dbReference>
<comment type="catalytic activity">
    <reaction evidence="12">
        <text>K(+)(in) = K(+)(out)</text>
        <dbReference type="Rhea" id="RHEA:29463"/>
        <dbReference type="ChEBI" id="CHEBI:29103"/>
    </reaction>
</comment>
<evidence type="ECO:0000256" key="12">
    <source>
        <dbReference type="ARBA" id="ARBA00034430"/>
    </source>
</evidence>
<feature type="transmembrane region" description="Helical" evidence="13">
    <location>
        <begin position="121"/>
        <end position="144"/>
    </location>
</feature>
<name>A0A6J6BVL0_9ZZZZ</name>
<feature type="transmembrane region" description="Helical" evidence="13">
    <location>
        <begin position="164"/>
        <end position="197"/>
    </location>
</feature>
<keyword evidence="4" id="KW-0633">Potassium transport</keyword>
<evidence type="ECO:0000256" key="3">
    <source>
        <dbReference type="ARBA" id="ARBA00022448"/>
    </source>
</evidence>
<dbReference type="EMBL" id="CAEZSM010000061">
    <property type="protein sequence ID" value="CAB4543221.1"/>
    <property type="molecule type" value="Genomic_DNA"/>
</dbReference>
<evidence type="ECO:0000256" key="11">
    <source>
        <dbReference type="ARBA" id="ARBA00023303"/>
    </source>
</evidence>
<protein>
    <submittedName>
        <fullName evidence="14">Unannotated protein</fullName>
    </submittedName>
</protein>
<evidence type="ECO:0000256" key="1">
    <source>
        <dbReference type="ARBA" id="ARBA00004141"/>
    </source>
</evidence>
<dbReference type="GO" id="GO:0015252">
    <property type="term" value="F:proton channel activity"/>
    <property type="evidence" value="ECO:0007669"/>
    <property type="project" value="InterPro"/>
</dbReference>
<dbReference type="GO" id="GO:0005267">
    <property type="term" value="F:potassium channel activity"/>
    <property type="evidence" value="ECO:0007669"/>
    <property type="project" value="UniProtKB-KW"/>
</dbReference>
<evidence type="ECO:0000256" key="4">
    <source>
        <dbReference type="ARBA" id="ARBA00022538"/>
    </source>
</evidence>
<evidence type="ECO:0000256" key="9">
    <source>
        <dbReference type="ARBA" id="ARBA00023065"/>
    </source>
</evidence>
<keyword evidence="3" id="KW-0813">Transport</keyword>
<evidence type="ECO:0000313" key="14">
    <source>
        <dbReference type="EMBL" id="CAB4543221.1"/>
    </source>
</evidence>
<evidence type="ECO:0000256" key="7">
    <source>
        <dbReference type="ARBA" id="ARBA00022958"/>
    </source>
</evidence>
<evidence type="ECO:0000256" key="6">
    <source>
        <dbReference type="ARBA" id="ARBA00022826"/>
    </source>
</evidence>
<keyword evidence="11" id="KW-0407">Ion channel</keyword>
<evidence type="ECO:0000313" key="15">
    <source>
        <dbReference type="EMBL" id="CAB4669942.1"/>
    </source>
</evidence>
<proteinExistence type="inferred from homology"/>
<reference evidence="14" key="1">
    <citation type="submission" date="2020-05" db="EMBL/GenBank/DDBJ databases">
        <authorList>
            <person name="Chiriac C."/>
            <person name="Salcher M."/>
            <person name="Ghai R."/>
            <person name="Kavagutti S V."/>
        </authorList>
    </citation>
    <scope>NUCLEOTIDE SEQUENCE</scope>
</reference>
<evidence type="ECO:0000256" key="13">
    <source>
        <dbReference type="SAM" id="Phobius"/>
    </source>
</evidence>